<dbReference type="CDD" id="cd06587">
    <property type="entry name" value="VOC"/>
    <property type="match status" value="1"/>
</dbReference>
<dbReference type="EMBL" id="NGAF01000014">
    <property type="protein sequence ID" value="OXR42423.1"/>
    <property type="molecule type" value="Genomic_DNA"/>
</dbReference>
<organism evidence="2 3">
    <name type="scientific">Nocardia cerradoensis</name>
    <dbReference type="NCBI Taxonomy" id="85688"/>
    <lineage>
        <taxon>Bacteria</taxon>
        <taxon>Bacillati</taxon>
        <taxon>Actinomycetota</taxon>
        <taxon>Actinomycetes</taxon>
        <taxon>Mycobacteriales</taxon>
        <taxon>Nocardiaceae</taxon>
        <taxon>Nocardia</taxon>
    </lineage>
</organism>
<feature type="domain" description="VOC" evidence="1">
    <location>
        <begin position="2"/>
        <end position="115"/>
    </location>
</feature>
<evidence type="ECO:0000313" key="3">
    <source>
        <dbReference type="Proteomes" id="UP000215506"/>
    </source>
</evidence>
<dbReference type="SUPFAM" id="SSF54593">
    <property type="entry name" value="Glyoxalase/Bleomycin resistance protein/Dihydroxybiphenyl dioxygenase"/>
    <property type="match status" value="1"/>
</dbReference>
<sequence>MKILEVELTTTNLAASTEFYRDLLGLPVTARPEGIAIDIGSSTLRVRAGAAFDGVHHLAFGISPLDFDSARRWLRQRTELITVGGSDIIAGPEGWDSRSLYFRGPEGILLELIARQADRATPGSPDETPRLLSISEIGIGVPDVPQTVRHLAEAFELPPFPPQLPGFAPVGSHDGLLILANSGRTWFPTEHDVPATGPLSVRIESATRSGKLTLTDEAVVQCTRTHPEFSTHR</sequence>
<dbReference type="Gene3D" id="3.10.180.10">
    <property type="entry name" value="2,3-Dihydroxybiphenyl 1,2-Dioxygenase, domain 1"/>
    <property type="match status" value="1"/>
</dbReference>
<dbReference type="RefSeq" id="WP_143860209.1">
    <property type="nucleotide sequence ID" value="NZ_NGAF01000014.1"/>
</dbReference>
<proteinExistence type="predicted"/>
<dbReference type="PROSITE" id="PS51819">
    <property type="entry name" value="VOC"/>
    <property type="match status" value="1"/>
</dbReference>
<accession>A0A231H0P9</accession>
<dbReference type="Pfam" id="PF00903">
    <property type="entry name" value="Glyoxalase"/>
    <property type="match status" value="1"/>
</dbReference>
<dbReference type="AlphaFoldDB" id="A0A231H0P9"/>
<reference evidence="2 3" key="1">
    <citation type="submission" date="2017-07" db="EMBL/GenBank/DDBJ databases">
        <title>First draft Genome Sequence of Nocardia cerradoensis isolated from human infection.</title>
        <authorList>
            <person name="Carrasco G."/>
        </authorList>
    </citation>
    <scope>NUCLEOTIDE SEQUENCE [LARGE SCALE GENOMIC DNA]</scope>
    <source>
        <strain evidence="2 3">CNM20130759</strain>
    </source>
</reference>
<evidence type="ECO:0000259" key="1">
    <source>
        <dbReference type="PROSITE" id="PS51819"/>
    </source>
</evidence>
<dbReference type="InterPro" id="IPR029068">
    <property type="entry name" value="Glyas_Bleomycin-R_OHBP_Dase"/>
</dbReference>
<dbReference type="InterPro" id="IPR004360">
    <property type="entry name" value="Glyas_Fos-R_dOase_dom"/>
</dbReference>
<keyword evidence="3" id="KW-1185">Reference proteome</keyword>
<comment type="caution">
    <text evidence="2">The sequence shown here is derived from an EMBL/GenBank/DDBJ whole genome shotgun (WGS) entry which is preliminary data.</text>
</comment>
<evidence type="ECO:0000313" key="2">
    <source>
        <dbReference type="EMBL" id="OXR42423.1"/>
    </source>
</evidence>
<dbReference type="Proteomes" id="UP000215506">
    <property type="component" value="Unassembled WGS sequence"/>
</dbReference>
<protein>
    <recommendedName>
        <fullName evidence="1">VOC domain-containing protein</fullName>
    </recommendedName>
</protein>
<name>A0A231H0P9_9NOCA</name>
<gene>
    <name evidence="2" type="ORF">B7C42_05624</name>
</gene>
<dbReference type="InterPro" id="IPR037523">
    <property type="entry name" value="VOC_core"/>
</dbReference>